<evidence type="ECO:0000256" key="2">
    <source>
        <dbReference type="ARBA" id="ARBA00022450"/>
    </source>
</evidence>
<feature type="region of interest" description="Disordered" evidence="5">
    <location>
        <begin position="871"/>
        <end position="928"/>
    </location>
</feature>
<dbReference type="InterPro" id="IPR000873">
    <property type="entry name" value="AMP-dep_synth/lig_dom"/>
</dbReference>
<dbReference type="VEuPathDB" id="FungiDB:PV10_02000"/>
<dbReference type="InterPro" id="IPR025110">
    <property type="entry name" value="AMP-bd_C"/>
</dbReference>
<keyword evidence="4" id="KW-0436">Ligase</keyword>
<dbReference type="InterPro" id="IPR045851">
    <property type="entry name" value="AMP-bd_C_sf"/>
</dbReference>
<accession>A0A438NGA2</accession>
<evidence type="ECO:0000259" key="8">
    <source>
        <dbReference type="Pfam" id="PF13193"/>
    </source>
</evidence>
<dbReference type="FunFam" id="3.30.300.30:FF:000002">
    <property type="entry name" value="Long-chain fatty acid transport protein 1"/>
    <property type="match status" value="1"/>
</dbReference>
<dbReference type="InterPro" id="IPR011032">
    <property type="entry name" value="GroES-like_sf"/>
</dbReference>
<comment type="caution">
    <text evidence="9">The sequence shown here is derived from an EMBL/GenBank/DDBJ whole genome shotgun (WGS) entry which is preliminary data.</text>
</comment>
<dbReference type="PANTHER" id="PTHR43107:SF6">
    <property type="entry name" value="ACYL-COA SYNTHETASE FAMILY PROTEIN (CEFD1), PUTATIVE (AFU_ORTHOLOGUE AFUA_6G03630)-RELATED"/>
    <property type="match status" value="1"/>
</dbReference>
<dbReference type="OrthoDB" id="10251155at2759"/>
<dbReference type="InterPro" id="IPR042099">
    <property type="entry name" value="ANL_N_sf"/>
</dbReference>
<dbReference type="InterPro" id="IPR002347">
    <property type="entry name" value="SDR_fam"/>
</dbReference>
<feature type="domain" description="AMP-binding enzyme C-terminal" evidence="8">
    <location>
        <begin position="1875"/>
        <end position="1953"/>
    </location>
</feature>
<keyword evidence="2" id="KW-0596">Phosphopantetheine</keyword>
<dbReference type="GO" id="GO:0044539">
    <property type="term" value="P:long-chain fatty acid import into cell"/>
    <property type="evidence" value="ECO:0007669"/>
    <property type="project" value="TreeGrafter"/>
</dbReference>
<feature type="compositionally biased region" description="Basic residues" evidence="5">
    <location>
        <begin position="877"/>
        <end position="886"/>
    </location>
</feature>
<evidence type="ECO:0000313" key="10">
    <source>
        <dbReference type="Proteomes" id="UP000288859"/>
    </source>
</evidence>
<dbReference type="Pfam" id="PF13193">
    <property type="entry name" value="AMP-binding_C"/>
    <property type="match status" value="2"/>
</dbReference>
<dbReference type="Pfam" id="PF00106">
    <property type="entry name" value="adh_short"/>
    <property type="match status" value="1"/>
</dbReference>
<dbReference type="Proteomes" id="UP000288859">
    <property type="component" value="Unassembled WGS sequence"/>
</dbReference>
<dbReference type="Gene3D" id="3.30.300.30">
    <property type="match status" value="2"/>
</dbReference>
<dbReference type="PRINTS" id="PR00081">
    <property type="entry name" value="GDHRDH"/>
</dbReference>
<feature type="region of interest" description="Disordered" evidence="5">
    <location>
        <begin position="1"/>
        <end position="23"/>
    </location>
</feature>
<dbReference type="VEuPathDB" id="FungiDB:PV10_05316"/>
<evidence type="ECO:0000259" key="7">
    <source>
        <dbReference type="Pfam" id="PF00501"/>
    </source>
</evidence>
<organism evidence="9 10">
    <name type="scientific">Exophiala mesophila</name>
    <name type="common">Black yeast-like fungus</name>
    <dbReference type="NCBI Taxonomy" id="212818"/>
    <lineage>
        <taxon>Eukaryota</taxon>
        <taxon>Fungi</taxon>
        <taxon>Dikarya</taxon>
        <taxon>Ascomycota</taxon>
        <taxon>Pezizomycotina</taxon>
        <taxon>Eurotiomycetes</taxon>
        <taxon>Chaetothyriomycetidae</taxon>
        <taxon>Chaetothyriales</taxon>
        <taxon>Herpotrichiellaceae</taxon>
        <taxon>Exophiala</taxon>
    </lineage>
</organism>
<dbReference type="PANTHER" id="PTHR43107">
    <property type="entry name" value="LONG-CHAIN FATTY ACID TRANSPORT PROTEIN"/>
    <property type="match status" value="1"/>
</dbReference>
<dbReference type="CDD" id="cd12148">
    <property type="entry name" value="fungal_TF_MHR"/>
    <property type="match status" value="1"/>
</dbReference>
<protein>
    <recommendedName>
        <fullName evidence="11">Carrier domain-containing protein</fullName>
    </recommendedName>
</protein>
<feature type="domain" description="Alcohol dehydrogenase-like C-terminal" evidence="6">
    <location>
        <begin position="1500"/>
        <end position="1621"/>
    </location>
</feature>
<dbReference type="GO" id="GO:0005524">
    <property type="term" value="F:ATP binding"/>
    <property type="evidence" value="ECO:0007669"/>
    <property type="project" value="UniProtKB-KW"/>
</dbReference>
<comment type="similarity">
    <text evidence="1">Belongs to the ATP-dependent AMP-binding enzyme family.</text>
</comment>
<dbReference type="GO" id="GO:0005886">
    <property type="term" value="C:plasma membrane"/>
    <property type="evidence" value="ECO:0007669"/>
    <property type="project" value="TreeGrafter"/>
</dbReference>
<reference evidence="9 10" key="1">
    <citation type="submission" date="2017-03" db="EMBL/GenBank/DDBJ databases">
        <title>Genomes of endolithic fungi from Antarctica.</title>
        <authorList>
            <person name="Coleine C."/>
            <person name="Masonjones S."/>
            <person name="Stajich J.E."/>
        </authorList>
    </citation>
    <scope>NUCLEOTIDE SEQUENCE [LARGE SCALE GENOMIC DNA]</scope>
    <source>
        <strain evidence="9 10">CCFEE 6314</strain>
    </source>
</reference>
<dbReference type="SUPFAM" id="SSF51735">
    <property type="entry name" value="NAD(P)-binding Rossmann-fold domains"/>
    <property type="match status" value="2"/>
</dbReference>
<dbReference type="GO" id="GO:0004467">
    <property type="term" value="F:long-chain fatty acid-CoA ligase activity"/>
    <property type="evidence" value="ECO:0007669"/>
    <property type="project" value="TreeGrafter"/>
</dbReference>
<dbReference type="InterPro" id="IPR036291">
    <property type="entry name" value="NAD(P)-bd_dom_sf"/>
</dbReference>
<dbReference type="EMBL" id="NAJM01000003">
    <property type="protein sequence ID" value="RVX74747.1"/>
    <property type="molecule type" value="Genomic_DNA"/>
</dbReference>
<keyword evidence="3" id="KW-0597">Phosphoprotein</keyword>
<dbReference type="Gene3D" id="3.40.50.12780">
    <property type="entry name" value="N-terminal domain of ligase-like"/>
    <property type="match status" value="2"/>
</dbReference>
<dbReference type="SUPFAM" id="SSF56801">
    <property type="entry name" value="Acetyl-CoA synthetase-like"/>
    <property type="match status" value="2"/>
</dbReference>
<evidence type="ECO:0008006" key="11">
    <source>
        <dbReference type="Google" id="ProtNLM"/>
    </source>
</evidence>
<feature type="domain" description="AMP-binding enzyme C-terminal" evidence="8">
    <location>
        <begin position="779"/>
        <end position="853"/>
    </location>
</feature>
<evidence type="ECO:0000259" key="6">
    <source>
        <dbReference type="Pfam" id="PF00107"/>
    </source>
</evidence>
<dbReference type="Pfam" id="PF13561">
    <property type="entry name" value="adh_short_C2"/>
    <property type="match status" value="1"/>
</dbReference>
<name>A0A438NGA2_EXOME</name>
<dbReference type="GO" id="GO:0005324">
    <property type="term" value="F:long-chain fatty acid transmembrane transporter activity"/>
    <property type="evidence" value="ECO:0007669"/>
    <property type="project" value="TreeGrafter"/>
</dbReference>
<dbReference type="Pfam" id="PF00107">
    <property type="entry name" value="ADH_zinc_N"/>
    <property type="match status" value="1"/>
</dbReference>
<dbReference type="PROSITE" id="PS00455">
    <property type="entry name" value="AMP_BINDING"/>
    <property type="match status" value="1"/>
</dbReference>
<dbReference type="Gene3D" id="3.90.180.10">
    <property type="entry name" value="Medium-chain alcohol dehydrogenases, catalytic domain"/>
    <property type="match status" value="1"/>
</dbReference>
<dbReference type="InterPro" id="IPR013149">
    <property type="entry name" value="ADH-like_C"/>
</dbReference>
<evidence type="ECO:0000256" key="1">
    <source>
        <dbReference type="ARBA" id="ARBA00006432"/>
    </source>
</evidence>
<evidence type="ECO:0000313" key="9">
    <source>
        <dbReference type="EMBL" id="RVX74747.1"/>
    </source>
</evidence>
<evidence type="ECO:0000256" key="3">
    <source>
        <dbReference type="ARBA" id="ARBA00022553"/>
    </source>
</evidence>
<dbReference type="VEuPathDB" id="FungiDB:PV10_00628"/>
<feature type="domain" description="AMP-dependent synthetase/ligase" evidence="7">
    <location>
        <begin position="378"/>
        <end position="726"/>
    </location>
</feature>
<evidence type="ECO:0000256" key="5">
    <source>
        <dbReference type="SAM" id="MobiDB-lite"/>
    </source>
</evidence>
<dbReference type="InterPro" id="IPR020845">
    <property type="entry name" value="AMP-binding_CS"/>
</dbReference>
<evidence type="ECO:0000256" key="4">
    <source>
        <dbReference type="ARBA" id="ARBA00022598"/>
    </source>
</evidence>
<dbReference type="Gene3D" id="3.40.50.720">
    <property type="entry name" value="NAD(P)-binding Rossmann-like Domain"/>
    <property type="match status" value="2"/>
</dbReference>
<dbReference type="VEuPathDB" id="FungiDB:PV10_04064"/>
<feature type="compositionally biased region" description="Polar residues" evidence="5">
    <location>
        <begin position="910"/>
        <end position="922"/>
    </location>
</feature>
<dbReference type="Pfam" id="PF00501">
    <property type="entry name" value="AMP-binding"/>
    <property type="match status" value="1"/>
</dbReference>
<proteinExistence type="inferred from homology"/>
<sequence>MRKDTYFSESSSPTDYRQPWARGPREEARIYAKGQLRLGPRAAPHGAFSHQYPSELCNDIVSILSPAWKEDTFKGKVVFCTGGSGTICSGQVRALVILGANACIVGRNRPKVEKVATEISSLRPGSKVLGIGDVDVRDPTKMNQAVERCVQDLGSIDFVIRAGAAGNFLATIQDLSLNAFKAVIDIDLIGSWITVKATLPHLLKSAELHRNDGELSKQYTFWSAKSLNTNRIILCSLSKHLKMLISTTIAASRGTGGRIIFVSSTNYRAARVAQAHVCAAKAGVNAISDVLSLEYGPRGMTSNIIAPGPIDATEGLSRLMPPGELQEMSRAIPVQRLGLVKDIADATVFLFGDTGNFVNGTCIDVDGAVKDNDLGLEFSYRQLLSDILHLKSRLLENLGDRVKRSLQADKEVSFVVLARGYEFIVAFFAILAIGGISVPTSPQITIDEVEHIAKTCNAHGAVYSQRFEELALSLGHRLTAINDYECVSIRPLSEDAIDPREVKFFSGKVRDPNKPGLVIFTSGTTGKPKGAAMRRYNLVTIALMQVWKNEIKPGFVMLQMLPTHHATGLVLNTIPVLIGGGCVEITRPKFDASAIWKRIQEGGITSISAVPTIFVRLLQHWDNVVSRYSEREKQRHMMEMCKIRQFHCGSAALPRTVSERWTQVFQGTRITERYGGTEFVGPFMNYPGSDYIVGSAGRANPGIEFYLDNGDEGEVHVRSPFLFSKYVNDVESTRTALTSDGFYRTGDIAKRVGDHYFIKGRKSIDILKSGGFKISALDIEREIMDHPKVSEAIVVGVDDPEYGQRIATAIVLKEQFDSLSLRELRDDLKTKLSTYKLPTIMRVVPELQKTATLKIPKVLLKKELFETGHPDIQTWKPRTRKRKHGHTAPVQELQEARRDSAAHKHAATVADSSLQASHSTNQDDQEYAPLSAPPVEATESNLLLNDIEQTTEAEVVVTSPSPGEVPWSSAKVDFEKYFSHEFPATSVQAHHSRLSEVDLKVLRLYNAFEVPSRVWMTSLLEDWKNYVHPLMPIVQPRWLIAREGYQVPIVLLKAVLLAGARATDASSSFPCKEYYASLKTLIYLQYEKNPMINIVAACLLGWYNQTDTWTVVHDSSRSWLHFASDLAYQISLHQELNGETHASYKRRARDCQVASGTGRPRIFNLKYCSRRLISTEDFEDHDTTARPFVAYVKICLILGDLCESYQQRQFTPSVGTDIRNRLFWWLKELRSEMQYFSTTTMEKESGNNFVVRQIYAIYLATVSLLCKTESPRESVSPVALIASSYMVYLMEGFLARNEFSRLPAITSFYILAAAIPHLIAHKYEAIREIVHGNMQIFEKSLVAMSKRWPTSISALKQYQILGEKHLNISAPQGLRSISNVQDTLLFEGFDRQRCNLWTSIVETAVDNGLTMDKQRCGDCWRCETGDENLCDKPQSIGILQNGGMADYVLVKHPKYLVDPGELDPAVAATFGCSGVTVMSAIEKMYPMAPDAPIVLIGAGGLGLAAVSLLKALGFSKLISVDPQPQSREAALQAGATAAIDPKSGDARQKLVDVAGGPISSVMDLVNNSETAALAFSLLCKGGKMVQVGLIGGELNMSLVGLVAKAATVIGNSTGTIKHLERITELARFGQIVHKNGTICPYLIEANQCVPSKQKHVGNVFSGRFAALESSGKELSGMNIVVLDDNLKAEIEALRPTRPDDSFRAKIQRISSQTCKKFSASQFWNEIRESNATCFTYVGETARYLLAATPGDYLVGCVGHHGLVRRQILRNTIVPVAVDATNGELQRSSKTGFVERQPYDQGGEILVRMASEQGFPGYYNNAVATSQKFARDVFTKGDLWYRTGDALRRTSDGRWFFLDRLGDTYRWKSENVSTAEVGEILGQFPGVLEANVYGVEVPQHEGRAGCAAIVIDPAFEDNFDFMELHNFSRNRLPRYAVPVFIRLANTLSHSHNNKQNKVPLREEGINPAKIDANARILWCPGNSQGYIPFTRKDWESMQRSEVRL</sequence>
<dbReference type="SUPFAM" id="SSF50129">
    <property type="entry name" value="GroES-like"/>
    <property type="match status" value="1"/>
</dbReference>
<gene>
    <name evidence="9" type="ORF">B0A52_01024</name>
</gene>